<reference evidence="1 2" key="1">
    <citation type="submission" date="2021-06" db="EMBL/GenBank/DDBJ databases">
        <authorList>
            <person name="Palmer J.M."/>
        </authorList>
    </citation>
    <scope>NUCLEOTIDE SEQUENCE [LARGE SCALE GENOMIC DNA]</scope>
    <source>
        <strain evidence="1 2">GA_2019</strain>
        <tissue evidence="1">Muscle</tissue>
    </source>
</reference>
<sequence>MNPSRLEPHLKIEPKPLNYRAIKQSMFKNWRNVMVEVVDVTLMYSRWRYAPTSCLRSAIIEKKKCLRFRVTSGGKCCSRHFIYLKTNNAQTAVYSDVEDPRW</sequence>
<dbReference type="Proteomes" id="UP001476798">
    <property type="component" value="Unassembled WGS sequence"/>
</dbReference>
<proteinExistence type="predicted"/>
<dbReference type="EMBL" id="JAHRIO010040072">
    <property type="protein sequence ID" value="MEQ2170657.1"/>
    <property type="molecule type" value="Genomic_DNA"/>
</dbReference>
<name>A0ABV0NGY0_9TELE</name>
<accession>A0ABV0NGY0</accession>
<protein>
    <submittedName>
        <fullName evidence="1">Uncharacterized protein</fullName>
    </submittedName>
</protein>
<comment type="caution">
    <text evidence="1">The sequence shown here is derived from an EMBL/GenBank/DDBJ whole genome shotgun (WGS) entry which is preliminary data.</text>
</comment>
<keyword evidence="2" id="KW-1185">Reference proteome</keyword>
<evidence type="ECO:0000313" key="1">
    <source>
        <dbReference type="EMBL" id="MEQ2170657.1"/>
    </source>
</evidence>
<organism evidence="1 2">
    <name type="scientific">Goodea atripinnis</name>
    <dbReference type="NCBI Taxonomy" id="208336"/>
    <lineage>
        <taxon>Eukaryota</taxon>
        <taxon>Metazoa</taxon>
        <taxon>Chordata</taxon>
        <taxon>Craniata</taxon>
        <taxon>Vertebrata</taxon>
        <taxon>Euteleostomi</taxon>
        <taxon>Actinopterygii</taxon>
        <taxon>Neopterygii</taxon>
        <taxon>Teleostei</taxon>
        <taxon>Neoteleostei</taxon>
        <taxon>Acanthomorphata</taxon>
        <taxon>Ovalentaria</taxon>
        <taxon>Atherinomorphae</taxon>
        <taxon>Cyprinodontiformes</taxon>
        <taxon>Goodeidae</taxon>
        <taxon>Goodea</taxon>
    </lineage>
</organism>
<evidence type="ECO:0000313" key="2">
    <source>
        <dbReference type="Proteomes" id="UP001476798"/>
    </source>
</evidence>
<gene>
    <name evidence="1" type="ORF">GOODEAATRI_002564</name>
</gene>